<evidence type="ECO:0000256" key="1">
    <source>
        <dbReference type="ARBA" id="ARBA00001967"/>
    </source>
</evidence>
<reference evidence="7 8" key="1">
    <citation type="submission" date="2015-04" db="EMBL/GenBank/DDBJ databases">
        <title>The complete genome sequence of the hyperthermophilic, obligate iron-reducing archaeon Geoglobus ahangari strain 234T.</title>
        <authorList>
            <person name="Manzella M.P."/>
            <person name="Holmes D.E."/>
            <person name="Rocheleau J.M."/>
            <person name="Chung A."/>
            <person name="Reguera G."/>
            <person name="Kashefi K."/>
        </authorList>
    </citation>
    <scope>NUCLEOTIDE SEQUENCE [LARGE SCALE GENOMIC DNA]</scope>
    <source>
        <strain evidence="7 8">234</strain>
    </source>
</reference>
<keyword evidence="8" id="KW-1185">Reference proteome</keyword>
<accession>A0A0F7IEA1</accession>
<feature type="binding site" evidence="6">
    <location>
        <position position="380"/>
    </location>
    <ligand>
        <name>Mg(2+)</name>
        <dbReference type="ChEBI" id="CHEBI:18420"/>
    </ligand>
</feature>
<keyword evidence="3 6" id="KW-0533">Nickel</keyword>
<dbReference type="InterPro" id="IPR001501">
    <property type="entry name" value="Ni-dep_hyd_lsu"/>
</dbReference>
<feature type="binding site" evidence="6">
    <location>
        <position position="64"/>
    </location>
    <ligand>
        <name>Fe cation</name>
        <dbReference type="ChEBI" id="CHEBI:24875"/>
    </ligand>
</feature>
<dbReference type="EMBL" id="CP011267">
    <property type="protein sequence ID" value="AKG90693.1"/>
    <property type="molecule type" value="Genomic_DNA"/>
</dbReference>
<comment type="cofactor">
    <cofactor evidence="6">
        <name>Fe cation</name>
        <dbReference type="ChEBI" id="CHEBI:24875"/>
    </cofactor>
</comment>
<dbReference type="PATRIC" id="fig|113653.22.peg.2005"/>
<protein>
    <submittedName>
        <fullName evidence="7">Coenzyme F420-reducing hydrogenase, alpha subunit</fullName>
        <ecNumber evidence="7">1.12.99.-</ecNumber>
    </submittedName>
</protein>
<dbReference type="PANTHER" id="PTHR43600:SF2">
    <property type="entry name" value="F420-NON-REDUCING HYDROGENASE VHU SUBUNIT A"/>
    <property type="match status" value="1"/>
</dbReference>
<sequence>MRRIEINPVSRIEGHARVTIFADERDRVERVFFQTTELRGYEKLVLGLPAEEVPRVVSTICGICRAVHFTAALKALDSVFGVTPPEDAEKIRRLVLYANVIEDHAASLLILALPDLVGERDVFSSFNRIGVDVAKNLLKKRSYAVKTIEMLAGRFLHPVSAVPGGWSKRPERKEVELIRKYSKELVQLGMELFDLVHSLIGEVQEFDVKSLHYLATSGKGAEFYDGVQKVMNGDGEEVLSFSERDYDAFVRERVEEHSYAKNAVVNAGGQDFEVITGVAARFHAGFERYDLSSELYRGLSEIIKPQVISPVRNYLLRALEVVYCAEAMVDIAENTDFTGPLVNKDYRITREGIGIVEAPRGTLIHHYRTDGSGNVVKARIITPTQFNIPAMNALLNEGLKGRGANAEAMSYAENLIRTFDPCMACSTHSLDGKTMVEFEIVRKR</sequence>
<dbReference type="InParanoid" id="A0A0F7IEA1"/>
<proteinExistence type="inferred from homology"/>
<dbReference type="KEGG" id="gah:GAH_02038"/>
<dbReference type="HOGENOM" id="CLU_044556_0_0_2"/>
<dbReference type="SUPFAM" id="SSF56762">
    <property type="entry name" value="HydB/Nqo4-like"/>
    <property type="match status" value="1"/>
</dbReference>
<keyword evidence="6" id="KW-0460">Magnesium</keyword>
<feature type="binding site" evidence="6">
    <location>
        <position position="64"/>
    </location>
    <ligand>
        <name>Ni(2+)</name>
        <dbReference type="ChEBI" id="CHEBI:49786"/>
    </ligand>
</feature>
<dbReference type="InterPro" id="IPR029014">
    <property type="entry name" value="NiFe-Hase_large"/>
</dbReference>
<organism evidence="7 8">
    <name type="scientific">Geoglobus ahangari</name>
    <dbReference type="NCBI Taxonomy" id="113653"/>
    <lineage>
        <taxon>Archaea</taxon>
        <taxon>Methanobacteriati</taxon>
        <taxon>Methanobacteriota</taxon>
        <taxon>Archaeoglobi</taxon>
        <taxon>Archaeoglobales</taxon>
        <taxon>Archaeoglobaceae</taxon>
        <taxon>Geoglobus</taxon>
    </lineage>
</organism>
<dbReference type="InterPro" id="IPR018194">
    <property type="entry name" value="Ni-dep_hyd_lsu_Ni_BS"/>
</dbReference>
<dbReference type="PANTHER" id="PTHR43600">
    <property type="entry name" value="COENZYME F420 HYDROGENASE, SUBUNIT ALPHA"/>
    <property type="match status" value="1"/>
</dbReference>
<dbReference type="AlphaFoldDB" id="A0A0F7IEA1"/>
<dbReference type="PROSITE" id="PS00508">
    <property type="entry name" value="NI_HGENASE_L_2"/>
    <property type="match status" value="1"/>
</dbReference>
<dbReference type="EC" id="1.12.99.-" evidence="7"/>
<name>A0A0F7IEA1_9EURY</name>
<dbReference type="Pfam" id="PF00374">
    <property type="entry name" value="NiFeSe_Hases"/>
    <property type="match status" value="2"/>
</dbReference>
<feature type="binding site" evidence="6">
    <location>
        <position position="428"/>
    </location>
    <ligand>
        <name>Mg(2+)</name>
        <dbReference type="ChEBI" id="CHEBI:18420"/>
    </ligand>
</feature>
<dbReference type="GO" id="GO:0008901">
    <property type="term" value="F:ferredoxin hydrogenase activity"/>
    <property type="evidence" value="ECO:0007669"/>
    <property type="project" value="InterPro"/>
</dbReference>
<dbReference type="FunCoup" id="A0A0F7IEA1">
    <property type="interactions" value="61"/>
</dbReference>
<comment type="similarity">
    <text evidence="2">Belongs to the [NiFe]/[NiFeSe] hydrogenase large subunit family.</text>
</comment>
<evidence type="ECO:0000256" key="2">
    <source>
        <dbReference type="ARBA" id="ARBA00009292"/>
    </source>
</evidence>
<dbReference type="RefSeq" id="WP_048096538.1">
    <property type="nucleotide sequence ID" value="NZ_CP011267.1"/>
</dbReference>
<evidence type="ECO:0000256" key="3">
    <source>
        <dbReference type="ARBA" id="ARBA00022596"/>
    </source>
</evidence>
<evidence type="ECO:0000256" key="4">
    <source>
        <dbReference type="ARBA" id="ARBA00022723"/>
    </source>
</evidence>
<feature type="binding site" evidence="6">
    <location>
        <position position="422"/>
    </location>
    <ligand>
        <name>Ni(2+)</name>
        <dbReference type="ChEBI" id="CHEBI:49786"/>
    </ligand>
</feature>
<dbReference type="STRING" id="113653.GAH_02038"/>
<comment type="cofactor">
    <cofactor evidence="1 6">
        <name>Ni(2+)</name>
        <dbReference type="ChEBI" id="CHEBI:49786"/>
    </cofactor>
</comment>
<keyword evidence="6" id="KW-0408">Iron</keyword>
<dbReference type="OrthoDB" id="42371at2157"/>
<dbReference type="GO" id="GO:0016151">
    <property type="term" value="F:nickel cation binding"/>
    <property type="evidence" value="ECO:0007669"/>
    <property type="project" value="InterPro"/>
</dbReference>
<evidence type="ECO:0000256" key="5">
    <source>
        <dbReference type="ARBA" id="ARBA00023002"/>
    </source>
</evidence>
<evidence type="ECO:0000313" key="8">
    <source>
        <dbReference type="Proteomes" id="UP000034723"/>
    </source>
</evidence>
<keyword evidence="4 6" id="KW-0479">Metal-binding</keyword>
<gene>
    <name evidence="7" type="ORF">GAH_02038</name>
</gene>
<feature type="binding site" evidence="6">
    <location>
        <position position="42"/>
    </location>
    <ligand>
        <name>Mg(2+)</name>
        <dbReference type="ChEBI" id="CHEBI:18420"/>
    </ligand>
</feature>
<feature type="binding site" evidence="6">
    <location>
        <position position="61"/>
    </location>
    <ligand>
        <name>Ni(2+)</name>
        <dbReference type="ChEBI" id="CHEBI:49786"/>
    </ligand>
</feature>
<dbReference type="GeneID" id="24804601"/>
<dbReference type="Proteomes" id="UP000034723">
    <property type="component" value="Chromosome"/>
</dbReference>
<evidence type="ECO:0000313" key="7">
    <source>
        <dbReference type="EMBL" id="AKG90693.1"/>
    </source>
</evidence>
<keyword evidence="5 7" id="KW-0560">Oxidoreductase</keyword>
<evidence type="ECO:0000256" key="6">
    <source>
        <dbReference type="PIRSR" id="PIRSR601501-1"/>
    </source>
</evidence>
<feature type="binding site" evidence="6">
    <location>
        <position position="425"/>
    </location>
    <ligand>
        <name>Fe cation</name>
        <dbReference type="ChEBI" id="CHEBI:24875"/>
    </ligand>
</feature>
<dbReference type="Gene3D" id="1.10.645.10">
    <property type="entry name" value="Cytochrome-c3 Hydrogenase, chain B"/>
    <property type="match status" value="1"/>
</dbReference>